<evidence type="ECO:0000313" key="1">
    <source>
        <dbReference type="EMBL" id="VDN27812.1"/>
    </source>
</evidence>
<proteinExistence type="predicted"/>
<organism evidence="1 2">
    <name type="scientific">Cylicostephanus goldi</name>
    <name type="common">Nematode worm</name>
    <dbReference type="NCBI Taxonomy" id="71465"/>
    <lineage>
        <taxon>Eukaryota</taxon>
        <taxon>Metazoa</taxon>
        <taxon>Ecdysozoa</taxon>
        <taxon>Nematoda</taxon>
        <taxon>Chromadorea</taxon>
        <taxon>Rhabditida</taxon>
        <taxon>Rhabditina</taxon>
        <taxon>Rhabditomorpha</taxon>
        <taxon>Strongyloidea</taxon>
        <taxon>Strongylidae</taxon>
        <taxon>Cylicostephanus</taxon>
    </lineage>
</organism>
<reference evidence="1 2" key="1">
    <citation type="submission" date="2018-11" db="EMBL/GenBank/DDBJ databases">
        <authorList>
            <consortium name="Pathogen Informatics"/>
        </authorList>
    </citation>
    <scope>NUCLEOTIDE SEQUENCE [LARGE SCALE GENOMIC DNA]</scope>
</reference>
<dbReference type="EMBL" id="UYRV01112836">
    <property type="protein sequence ID" value="VDN27812.1"/>
    <property type="molecule type" value="Genomic_DNA"/>
</dbReference>
<protein>
    <submittedName>
        <fullName evidence="1">Uncharacterized protein</fullName>
    </submittedName>
</protein>
<accession>A0A3P7Q790</accession>
<keyword evidence="2" id="KW-1185">Reference proteome</keyword>
<sequence>MAEFKDGRDVTIKSITPQTRLEKVEILLAETLEKDKDVILK</sequence>
<feature type="non-terminal residue" evidence="1">
    <location>
        <position position="41"/>
    </location>
</feature>
<name>A0A3P7Q790_CYLGO</name>
<gene>
    <name evidence="1" type="ORF">CGOC_LOCUS10769</name>
</gene>
<dbReference type="AlphaFoldDB" id="A0A3P7Q790"/>
<dbReference type="Proteomes" id="UP000271889">
    <property type="component" value="Unassembled WGS sequence"/>
</dbReference>
<evidence type="ECO:0000313" key="2">
    <source>
        <dbReference type="Proteomes" id="UP000271889"/>
    </source>
</evidence>